<dbReference type="Pfam" id="PF01935">
    <property type="entry name" value="DUF87"/>
    <property type="match status" value="1"/>
</dbReference>
<gene>
    <name evidence="3" type="ORF">SAMN04487771_103715</name>
</gene>
<sequence length="1073" mass="117998">MANDVSTKTEAVPVPKYANVAAGYQAALQVVDDVILKNYITNLSNLEIVPLSQDILDTNIDDNVLFFKITEMVYEKEEFASYKFASVFNTLSSSDTAIFIIIDSDGETTDFYMGVRSLDSDKTTSSLRNTLENAMIGQFPGIKTQDYDVDEIKEIMAGIKGNSISAVSCVANSREENLKNNQEFVQGLEKLVLSMRGQKYTGIIIANSTDQNQLRELRRGYESVYTQLSPFATMQVNYAQNSSTGKNESTSDSTTKSTTNTITESETDSTTESHGTSKENTTSKVIKGVSAAAGILGAALAPVTGGVSLAVGGVVSGGLGLLGSALASTVTDSTATSNAKTYGESTAVSDGSTHTYTSGTSVTEGLSNAITLTAHDKSVEDMLTRIDKQLKRMDEFESLGMYECAAYFMSEDQYAADIAAATYKAIMRGENSGVEIAAINSWGNFEKDKTELIEQYVKNFMHPVFKYSGSLGSIEVTPSAMVSGNELAIHMGLPRKSVCGLPVIEHADFGKEVVKYEHETSKTGINLGKVFNMGSACPNDVRIDKASLSMHTFVTGSTGSGKSNTIYEFIRQTTNNLGANFMVIEPAKGEYKHVFGNRPDVKVFGTNPEYSDLLRINPFRFPSKIHVLEHVDRLVEIFNVCWPMYAAMPAVLKDALLKSYENCGWDFSSSKNAYGDDLYPTFMDLQECLVEVINSSAYSEEVKSNYMGSLVTRVKSLTNGLNGQIFASNEIPSEVLFDKNVVVDLSRIGSLETKSLIMGLLIMRLSEYRMSTADSMNVPFKHMTILEEAHNILKRTSSEQNPESPSLAGKSVEMISNAIAEMRTYGEGFVIVDQSPSAVDISAIRNTNTKIIMRLPDESDRRLAGKAAGLRDDQLDEIAKLPKGVAVVYQNDWVDPVLCKIQKYKGEETEYQYKPVIHLNRSTDRLKKNLLELLLRTRVKNPVDVDIDTIKSDLATAEISTKSKLLVKKLVNEYELRKELSFWKDDNFESLSKLVSGVLNGNVWLKPMVDTSAEFDVLTDRIMHEVEAQVSGLSAEYAIASTQCLMRAEAAKSDDYKEIYSAWITSLRNKGVF</sequence>
<organism evidence="3 4">
    <name type="scientific">[Clostridium] aminophilum</name>
    <dbReference type="NCBI Taxonomy" id="1526"/>
    <lineage>
        <taxon>Bacteria</taxon>
        <taxon>Bacillati</taxon>
        <taxon>Bacillota</taxon>
        <taxon>Clostridia</taxon>
        <taxon>Lachnospirales</taxon>
        <taxon>Lachnospiraceae</taxon>
    </lineage>
</organism>
<dbReference type="RefSeq" id="WP_074649971.1">
    <property type="nucleotide sequence ID" value="NZ_FOIL01000037.1"/>
</dbReference>
<dbReference type="Proteomes" id="UP000199820">
    <property type="component" value="Unassembled WGS sequence"/>
</dbReference>
<dbReference type="InterPro" id="IPR027417">
    <property type="entry name" value="P-loop_NTPase"/>
</dbReference>
<feature type="domain" description="Helicase HerA central" evidence="2">
    <location>
        <begin position="526"/>
        <end position="761"/>
    </location>
</feature>
<dbReference type="EMBL" id="FOIL01000037">
    <property type="protein sequence ID" value="SET73563.1"/>
    <property type="molecule type" value="Genomic_DNA"/>
</dbReference>
<dbReference type="Gene3D" id="3.40.50.300">
    <property type="entry name" value="P-loop containing nucleotide triphosphate hydrolases"/>
    <property type="match status" value="2"/>
</dbReference>
<evidence type="ECO:0000313" key="3">
    <source>
        <dbReference type="EMBL" id="SET73563.1"/>
    </source>
</evidence>
<feature type="region of interest" description="Disordered" evidence="1">
    <location>
        <begin position="239"/>
        <end position="281"/>
    </location>
</feature>
<keyword evidence="3" id="KW-0547">Nucleotide-binding</keyword>
<dbReference type="AlphaFoldDB" id="A0A1I0GR18"/>
<proteinExistence type="predicted"/>
<accession>A0A1I0GR18</accession>
<dbReference type="OrthoDB" id="9806951at2"/>
<keyword evidence="4" id="KW-1185">Reference proteome</keyword>
<evidence type="ECO:0000259" key="2">
    <source>
        <dbReference type="Pfam" id="PF01935"/>
    </source>
</evidence>
<dbReference type="SUPFAM" id="SSF52540">
    <property type="entry name" value="P-loop containing nucleoside triphosphate hydrolases"/>
    <property type="match status" value="1"/>
</dbReference>
<reference evidence="3 4" key="1">
    <citation type="submission" date="2016-10" db="EMBL/GenBank/DDBJ databases">
        <authorList>
            <person name="de Groot N.N."/>
        </authorList>
    </citation>
    <scope>NUCLEOTIDE SEQUENCE [LARGE SCALE GENOMIC DNA]</scope>
    <source>
        <strain evidence="3 4">KH1P1</strain>
    </source>
</reference>
<name>A0A1I0GR18_9FIRM</name>
<dbReference type="InterPro" id="IPR002789">
    <property type="entry name" value="HerA_central"/>
</dbReference>
<dbReference type="PANTHER" id="PTHR42957:SF1">
    <property type="entry name" value="HELICASE MJ1565-RELATED"/>
    <property type="match status" value="1"/>
</dbReference>
<dbReference type="InterPro" id="IPR008571">
    <property type="entry name" value="HerA-like"/>
</dbReference>
<keyword evidence="3" id="KW-0378">Hydrolase</keyword>
<feature type="compositionally biased region" description="Low complexity" evidence="1">
    <location>
        <begin position="248"/>
        <end position="274"/>
    </location>
</feature>
<dbReference type="GO" id="GO:0004386">
    <property type="term" value="F:helicase activity"/>
    <property type="evidence" value="ECO:0007669"/>
    <property type="project" value="UniProtKB-KW"/>
</dbReference>
<dbReference type="PANTHER" id="PTHR42957">
    <property type="entry name" value="HELICASE MJ1565-RELATED"/>
    <property type="match status" value="1"/>
</dbReference>
<keyword evidence="3" id="KW-0067">ATP-binding</keyword>
<evidence type="ECO:0000256" key="1">
    <source>
        <dbReference type="SAM" id="MobiDB-lite"/>
    </source>
</evidence>
<keyword evidence="3" id="KW-0347">Helicase</keyword>
<evidence type="ECO:0000313" key="4">
    <source>
        <dbReference type="Proteomes" id="UP000199820"/>
    </source>
</evidence>
<protein>
    <submittedName>
        <fullName evidence="3">DNA helicase HerA, contains HAS-barrel and ATPase domains</fullName>
    </submittedName>
</protein>